<dbReference type="PANTHER" id="PTHR32432">
    <property type="entry name" value="CELL DIVISION PROTEIN FTSA-RELATED"/>
    <property type="match status" value="1"/>
</dbReference>
<dbReference type="OrthoDB" id="9810567at2"/>
<name>A0A1N7LNW8_9PROT</name>
<keyword evidence="3 5" id="KW-0472">Membrane</keyword>
<dbReference type="Pfam" id="PF02491">
    <property type="entry name" value="SHS2_FTSA"/>
    <property type="match status" value="1"/>
</dbReference>
<protein>
    <recommendedName>
        <fullName evidence="5 6">Cell division protein FtsA</fullName>
    </recommendedName>
</protein>
<keyword evidence="2 5" id="KW-0132">Cell division</keyword>
<evidence type="ECO:0000313" key="9">
    <source>
        <dbReference type="EMBL" id="SIS75553.1"/>
    </source>
</evidence>
<keyword evidence="1 5" id="KW-1003">Cell membrane</keyword>
<evidence type="ECO:0000313" key="10">
    <source>
        <dbReference type="Proteomes" id="UP000185678"/>
    </source>
</evidence>
<evidence type="ECO:0000256" key="3">
    <source>
        <dbReference type="ARBA" id="ARBA00023136"/>
    </source>
</evidence>
<evidence type="ECO:0000256" key="7">
    <source>
        <dbReference type="SAM" id="MobiDB-lite"/>
    </source>
</evidence>
<evidence type="ECO:0000256" key="4">
    <source>
        <dbReference type="ARBA" id="ARBA00023306"/>
    </source>
</evidence>
<comment type="subcellular location">
    <subcellularLocation>
        <location evidence="5">Cell membrane</location>
        <topology evidence="5">Peripheral membrane protein</topology>
        <orientation evidence="5">Cytoplasmic side</orientation>
    </subcellularLocation>
    <text evidence="5">Localizes to the Z ring in an FtsZ-dependent manner. Targeted to the membrane through a conserved C-terminal amphipathic helix.</text>
</comment>
<comment type="function">
    <text evidence="5 6">Cell division protein that is involved in the assembly of the Z ring. May serve as a membrane anchor for the Z ring.</text>
</comment>
<dbReference type="GO" id="GO:0009898">
    <property type="term" value="C:cytoplasmic side of plasma membrane"/>
    <property type="evidence" value="ECO:0007669"/>
    <property type="project" value="UniProtKB-UniRule"/>
</dbReference>
<dbReference type="CDD" id="cd24048">
    <property type="entry name" value="ASKHA_NBD_FtsA"/>
    <property type="match status" value="1"/>
</dbReference>
<dbReference type="PIRSF" id="PIRSF003101">
    <property type="entry name" value="FtsA"/>
    <property type="match status" value="1"/>
</dbReference>
<dbReference type="NCBIfam" id="TIGR01174">
    <property type="entry name" value="ftsA"/>
    <property type="match status" value="1"/>
</dbReference>
<dbReference type="InterPro" id="IPR003494">
    <property type="entry name" value="SHS2_FtsA"/>
</dbReference>
<keyword evidence="4 5" id="KW-0131">Cell cycle</keyword>
<accession>A0A1N7LNW8</accession>
<dbReference type="InterPro" id="IPR043129">
    <property type="entry name" value="ATPase_NBD"/>
</dbReference>
<evidence type="ECO:0000256" key="1">
    <source>
        <dbReference type="ARBA" id="ARBA00022475"/>
    </source>
</evidence>
<evidence type="ECO:0000256" key="5">
    <source>
        <dbReference type="HAMAP-Rule" id="MF_02033"/>
    </source>
</evidence>
<dbReference type="SUPFAM" id="SSF53067">
    <property type="entry name" value="Actin-like ATPase domain"/>
    <property type="match status" value="2"/>
</dbReference>
<dbReference type="InterPro" id="IPR050696">
    <property type="entry name" value="FtsA/MreB"/>
</dbReference>
<proteinExistence type="inferred from homology"/>
<sequence>MARGNRKNEPIAALDVGTTKVACFIAKLDDDEVLRVMGVGHNRSRGVRGGQVVDMAALQASIAEAVDNAEKMADMRIEGVIVNVSGPSLLSRNMEAEVAIPHNHPVRIPDVRRVLDQGRQLHGHASHGSQRGASSGSNHNHGSDTEIVHCLPTSYTIDGGDGIVDPRGMFGERLGVRLHMVSAALGPLRNLATVIERCHLDISDRVATPYASALACTVDDEKEMGVTVIDMGGGTTSVSNFVEGHPVYADSIAIGGQHVTNDIAKGLSTPVISAERLKTVWGSVLPSSKDANELLRVHLVGEDEEETGGHEVPRSELVRIIRPRLEETFELVRARLTEARMLHTTGRRVVLTGGASQLQGVREMAELILDKQVRLGRPRRIKGLPEAVSGPAFATCAGLLRYATQDHVVTGLTQRDGEAEEDTERPNGAFARVGVWLKELLG</sequence>
<dbReference type="InterPro" id="IPR020823">
    <property type="entry name" value="Cell_div_FtsA"/>
</dbReference>
<dbReference type="STRING" id="80876.SAMN05421779_103459"/>
<dbReference type="SMART" id="SM00842">
    <property type="entry name" value="FtsA"/>
    <property type="match status" value="1"/>
</dbReference>
<reference evidence="9 10" key="1">
    <citation type="submission" date="2017-01" db="EMBL/GenBank/DDBJ databases">
        <authorList>
            <person name="Mah S.A."/>
            <person name="Swanson W.J."/>
            <person name="Moy G.W."/>
            <person name="Vacquier V.D."/>
        </authorList>
    </citation>
    <scope>NUCLEOTIDE SEQUENCE [LARGE SCALE GENOMIC DNA]</scope>
    <source>
        <strain evidence="9 10">DSM 11589</strain>
    </source>
</reference>
<evidence type="ECO:0000256" key="6">
    <source>
        <dbReference type="PIRNR" id="PIRNR003101"/>
    </source>
</evidence>
<organism evidence="9 10">
    <name type="scientific">Insolitispirillum peregrinum</name>
    <dbReference type="NCBI Taxonomy" id="80876"/>
    <lineage>
        <taxon>Bacteria</taxon>
        <taxon>Pseudomonadati</taxon>
        <taxon>Pseudomonadota</taxon>
        <taxon>Alphaproteobacteria</taxon>
        <taxon>Rhodospirillales</taxon>
        <taxon>Novispirillaceae</taxon>
        <taxon>Insolitispirillum</taxon>
    </lineage>
</organism>
<comment type="subunit">
    <text evidence="5">Self-interacts. Interacts with FtsZ.</text>
</comment>
<evidence type="ECO:0000256" key="2">
    <source>
        <dbReference type="ARBA" id="ARBA00022618"/>
    </source>
</evidence>
<dbReference type="Gene3D" id="3.30.420.40">
    <property type="match status" value="2"/>
</dbReference>
<comment type="similarity">
    <text evidence="5 6">Belongs to the FtsA/MreB family.</text>
</comment>
<evidence type="ECO:0000259" key="8">
    <source>
        <dbReference type="SMART" id="SM00842"/>
    </source>
</evidence>
<dbReference type="AlphaFoldDB" id="A0A1N7LNW8"/>
<dbReference type="GO" id="GO:0032153">
    <property type="term" value="C:cell division site"/>
    <property type="evidence" value="ECO:0007669"/>
    <property type="project" value="UniProtKB-UniRule"/>
</dbReference>
<feature type="domain" description="SHS2" evidence="8">
    <location>
        <begin position="11"/>
        <end position="216"/>
    </location>
</feature>
<dbReference type="PANTHER" id="PTHR32432:SF4">
    <property type="entry name" value="CELL DIVISION PROTEIN FTSA"/>
    <property type="match status" value="1"/>
</dbReference>
<gene>
    <name evidence="5" type="primary">ftsA</name>
    <name evidence="9" type="ORF">SAMN05421779_103459</name>
</gene>
<dbReference type="RefSeq" id="WP_076400158.1">
    <property type="nucleotide sequence ID" value="NZ_FTOA01000003.1"/>
</dbReference>
<dbReference type="Pfam" id="PF14450">
    <property type="entry name" value="FtsA"/>
    <property type="match status" value="1"/>
</dbReference>
<feature type="region of interest" description="Disordered" evidence="7">
    <location>
        <begin position="121"/>
        <end position="145"/>
    </location>
</feature>
<dbReference type="GO" id="GO:0043093">
    <property type="term" value="P:FtsZ-dependent cytokinesis"/>
    <property type="evidence" value="ECO:0007669"/>
    <property type="project" value="UniProtKB-UniRule"/>
</dbReference>
<dbReference type="EMBL" id="FTOA01000003">
    <property type="protein sequence ID" value="SIS75553.1"/>
    <property type="molecule type" value="Genomic_DNA"/>
</dbReference>
<dbReference type="Proteomes" id="UP000185678">
    <property type="component" value="Unassembled WGS sequence"/>
</dbReference>
<dbReference type="HAMAP" id="MF_02033">
    <property type="entry name" value="FtsA"/>
    <property type="match status" value="1"/>
</dbReference>
<keyword evidence="10" id="KW-1185">Reference proteome</keyword>